<dbReference type="AlphaFoldDB" id="A0A369JL03"/>
<accession>A0A369JL03</accession>
<dbReference type="EMBL" id="LUEZ02000048">
    <property type="protein sequence ID" value="RDB22891.1"/>
    <property type="molecule type" value="Genomic_DNA"/>
</dbReference>
<comment type="caution">
    <text evidence="1">The sequence shown here is derived from an EMBL/GenBank/DDBJ whole genome shotgun (WGS) entry which is preliminary data.</text>
</comment>
<proteinExistence type="predicted"/>
<evidence type="ECO:0000313" key="2">
    <source>
        <dbReference type="Proteomes" id="UP000076154"/>
    </source>
</evidence>
<name>A0A369JL03_HYPMA</name>
<evidence type="ECO:0000313" key="1">
    <source>
        <dbReference type="EMBL" id="RDB22891.1"/>
    </source>
</evidence>
<keyword evidence="2" id="KW-1185">Reference proteome</keyword>
<gene>
    <name evidence="1" type="ORF">Hypma_009775</name>
</gene>
<sequence>MSVWKLQSVIDGWPALPSSEHFRSTFAKPAISGMVYAPKYIGAVNSQRIFASSGTPGNQFTLQSAPFRRSPPRLPPGHVVDAQPVIYTKHPATFVIQAILHIRCSIFEPRLWLTSYTVRYRTPHNWTSHAGSIAAPNGIMTRATVSNGQQDGAIHIYVDGDQGLLRARSTVALLE</sequence>
<organism evidence="1 2">
    <name type="scientific">Hypsizygus marmoreus</name>
    <name type="common">White beech mushroom</name>
    <name type="synonym">Agaricus marmoreus</name>
    <dbReference type="NCBI Taxonomy" id="39966"/>
    <lineage>
        <taxon>Eukaryota</taxon>
        <taxon>Fungi</taxon>
        <taxon>Dikarya</taxon>
        <taxon>Basidiomycota</taxon>
        <taxon>Agaricomycotina</taxon>
        <taxon>Agaricomycetes</taxon>
        <taxon>Agaricomycetidae</taxon>
        <taxon>Agaricales</taxon>
        <taxon>Tricholomatineae</taxon>
        <taxon>Lyophyllaceae</taxon>
        <taxon>Hypsizygus</taxon>
    </lineage>
</organism>
<dbReference type="InParanoid" id="A0A369JL03"/>
<protein>
    <submittedName>
        <fullName evidence="1">Uncharacterized protein</fullName>
    </submittedName>
</protein>
<reference evidence="1" key="1">
    <citation type="submission" date="2018-04" db="EMBL/GenBank/DDBJ databases">
        <title>Whole genome sequencing of Hypsizygus marmoreus.</title>
        <authorList>
            <person name="Choi I.-G."/>
            <person name="Min B."/>
            <person name="Kim J.-G."/>
            <person name="Kim S."/>
            <person name="Oh Y.-L."/>
            <person name="Kong W.-S."/>
            <person name="Park H."/>
            <person name="Jeong J."/>
            <person name="Song E.-S."/>
        </authorList>
    </citation>
    <scope>NUCLEOTIDE SEQUENCE [LARGE SCALE GENOMIC DNA]</scope>
    <source>
        <strain evidence="1">51987-8</strain>
    </source>
</reference>
<dbReference type="Proteomes" id="UP000076154">
    <property type="component" value="Unassembled WGS sequence"/>
</dbReference>